<dbReference type="PANTHER" id="PTHR43610:SF1">
    <property type="entry name" value="N-ACETYLTRANSFERASE DOMAIN-CONTAINING PROTEIN"/>
    <property type="match status" value="1"/>
</dbReference>
<reference evidence="2" key="1">
    <citation type="journal article" date="2018" name="Int. J. Syst. Evol. Microbiol.">
        <title>Neptunicella marina gen. nov., sp. nov., isolated from surface seawater.</title>
        <authorList>
            <person name="Liu X."/>
            <person name="Lai Q."/>
            <person name="Du Y."/>
            <person name="Zhang X."/>
            <person name="Liu Z."/>
            <person name="Sun F."/>
            <person name="Shao Z."/>
        </authorList>
    </citation>
    <scope>NUCLEOTIDE SEQUENCE</scope>
    <source>
        <strain evidence="2">S27-2</strain>
    </source>
</reference>
<dbReference type="SUPFAM" id="SSF55729">
    <property type="entry name" value="Acyl-CoA N-acyltransferases (Nat)"/>
    <property type="match status" value="1"/>
</dbReference>
<organism evidence="2 3">
    <name type="scientific">Neptunicella marina</name>
    <dbReference type="NCBI Taxonomy" id="2125989"/>
    <lineage>
        <taxon>Bacteria</taxon>
        <taxon>Pseudomonadati</taxon>
        <taxon>Pseudomonadota</taxon>
        <taxon>Gammaproteobacteria</taxon>
        <taxon>Alteromonadales</taxon>
        <taxon>Alteromonadaceae</taxon>
        <taxon>Neptunicella</taxon>
    </lineage>
</organism>
<dbReference type="RefSeq" id="WP_186506528.1">
    <property type="nucleotide sequence ID" value="NZ_JACNEP010000006.1"/>
</dbReference>
<gene>
    <name evidence="2" type="ORF">H8B19_09190</name>
</gene>
<dbReference type="Gene3D" id="3.40.630.30">
    <property type="match status" value="1"/>
</dbReference>
<evidence type="ECO:0000259" key="1">
    <source>
        <dbReference type="Pfam" id="PF13302"/>
    </source>
</evidence>
<dbReference type="Proteomes" id="UP000601768">
    <property type="component" value="Unassembled WGS sequence"/>
</dbReference>
<name>A0A8J6IUU7_9ALTE</name>
<dbReference type="EMBL" id="JACNEP010000006">
    <property type="protein sequence ID" value="MBC3766053.1"/>
    <property type="molecule type" value="Genomic_DNA"/>
</dbReference>
<protein>
    <submittedName>
        <fullName evidence="2">GNAT family N-acetyltransferase</fullName>
    </submittedName>
</protein>
<keyword evidence="3" id="KW-1185">Reference proteome</keyword>
<reference evidence="2" key="2">
    <citation type="submission" date="2020-08" db="EMBL/GenBank/DDBJ databases">
        <authorList>
            <person name="Lai Q."/>
        </authorList>
    </citation>
    <scope>NUCLEOTIDE SEQUENCE</scope>
    <source>
        <strain evidence="2">S27-2</strain>
    </source>
</reference>
<dbReference type="Pfam" id="PF13302">
    <property type="entry name" value="Acetyltransf_3"/>
    <property type="match status" value="1"/>
</dbReference>
<proteinExistence type="predicted"/>
<accession>A0A8J6IUU7</accession>
<evidence type="ECO:0000313" key="3">
    <source>
        <dbReference type="Proteomes" id="UP000601768"/>
    </source>
</evidence>
<evidence type="ECO:0000313" key="2">
    <source>
        <dbReference type="EMBL" id="MBC3766053.1"/>
    </source>
</evidence>
<sequence>MSASPWLTPVTLSGNHVELIPLAAEHADALVEAATDGELWNLWFTSVPNADSVKAYIDTALQQQQQGLALPFVVVEKTSGQIIGSSRYCNVDNKNQRLEIGYTWYARRCQRTPVNTEAKLLLLTHAFEQCGAIAVEFRTHWHNQASRAAIARLGAKQDGVMRNHQRMADGSLRDTVVFSIIESEWPGVKTGLRHKLKYRPVIAG</sequence>
<comment type="caution">
    <text evidence="2">The sequence shown here is derived from an EMBL/GenBank/DDBJ whole genome shotgun (WGS) entry which is preliminary data.</text>
</comment>
<dbReference type="AlphaFoldDB" id="A0A8J6IUU7"/>
<dbReference type="InterPro" id="IPR016181">
    <property type="entry name" value="Acyl_CoA_acyltransferase"/>
</dbReference>
<feature type="domain" description="N-acetyltransferase" evidence="1">
    <location>
        <begin position="17"/>
        <end position="156"/>
    </location>
</feature>
<dbReference type="GO" id="GO:0016747">
    <property type="term" value="F:acyltransferase activity, transferring groups other than amino-acyl groups"/>
    <property type="evidence" value="ECO:0007669"/>
    <property type="project" value="InterPro"/>
</dbReference>
<dbReference type="InterPro" id="IPR000182">
    <property type="entry name" value="GNAT_dom"/>
</dbReference>
<dbReference type="PANTHER" id="PTHR43610">
    <property type="entry name" value="BLL6696 PROTEIN"/>
    <property type="match status" value="1"/>
</dbReference>